<dbReference type="InterPro" id="IPR003599">
    <property type="entry name" value="Ig_sub"/>
</dbReference>
<keyword evidence="3" id="KW-1185">Reference proteome</keyword>
<dbReference type="OrthoDB" id="6286928at2759"/>
<evidence type="ECO:0000313" key="2">
    <source>
        <dbReference type="EMBL" id="CAC5377994.1"/>
    </source>
</evidence>
<dbReference type="Proteomes" id="UP000507470">
    <property type="component" value="Unassembled WGS sequence"/>
</dbReference>
<dbReference type="SUPFAM" id="SSF48726">
    <property type="entry name" value="Immunoglobulin"/>
    <property type="match status" value="1"/>
</dbReference>
<name>A0A6J8B4I2_MYTCO</name>
<dbReference type="InterPro" id="IPR007110">
    <property type="entry name" value="Ig-like_dom"/>
</dbReference>
<dbReference type="InterPro" id="IPR003598">
    <property type="entry name" value="Ig_sub2"/>
</dbReference>
<dbReference type="InterPro" id="IPR036179">
    <property type="entry name" value="Ig-like_dom_sf"/>
</dbReference>
<dbReference type="PANTHER" id="PTHR45889:SF1">
    <property type="entry name" value="CELL ADHESION MOLECULE 2"/>
    <property type="match status" value="1"/>
</dbReference>
<dbReference type="Gene3D" id="2.60.40.10">
    <property type="entry name" value="Immunoglobulins"/>
    <property type="match status" value="1"/>
</dbReference>
<dbReference type="Pfam" id="PF13927">
    <property type="entry name" value="Ig_3"/>
    <property type="match status" value="1"/>
</dbReference>
<feature type="domain" description="Ig-like" evidence="1">
    <location>
        <begin position="12"/>
        <end position="110"/>
    </location>
</feature>
<sequence>MGILHIVEGTEPAVEISYEEIAHHRFTKQTLYSITCSVTDMPLNANIWLSMVSPDDETVYYFRDDLNEIFWYRIRYDSDSSVTIVFNHFDPQWEGQYTCLVRENTTDPLEWSSKPVYLKYTTMPEIQDLIVDRTYAFNYDRRLFLNDGSELHVQCVASGVPEPKIVWKKTGIDNFISEGPLLDVPSVTKADSGFYFCEADNGIGDPVISTELEVKVLDFFPPQMKYTSEPVITITEDLNDYWTKVDTTMEVLVNGKLIMYGI</sequence>
<dbReference type="AlphaFoldDB" id="A0A6J8B4I2"/>
<dbReference type="PANTHER" id="PTHR45889">
    <property type="entry name" value="IG-LIKE DOMAIN-CONTAINING PROTEIN"/>
    <property type="match status" value="1"/>
</dbReference>
<evidence type="ECO:0000313" key="3">
    <source>
        <dbReference type="Proteomes" id="UP000507470"/>
    </source>
</evidence>
<dbReference type="EMBL" id="CACVKT020002453">
    <property type="protein sequence ID" value="CAC5377994.1"/>
    <property type="molecule type" value="Genomic_DNA"/>
</dbReference>
<evidence type="ECO:0000259" key="1">
    <source>
        <dbReference type="PROSITE" id="PS50835"/>
    </source>
</evidence>
<proteinExistence type="predicted"/>
<dbReference type="SMART" id="SM00408">
    <property type="entry name" value="IGc2"/>
    <property type="match status" value="1"/>
</dbReference>
<accession>A0A6J8B4I2</accession>
<dbReference type="PROSITE" id="PS50835">
    <property type="entry name" value="IG_LIKE"/>
    <property type="match status" value="2"/>
</dbReference>
<dbReference type="InterPro" id="IPR013783">
    <property type="entry name" value="Ig-like_fold"/>
</dbReference>
<feature type="domain" description="Ig-like" evidence="1">
    <location>
        <begin position="124"/>
        <end position="215"/>
    </location>
</feature>
<dbReference type="GO" id="GO:0032809">
    <property type="term" value="C:neuronal cell body membrane"/>
    <property type="evidence" value="ECO:0007669"/>
    <property type="project" value="TreeGrafter"/>
</dbReference>
<gene>
    <name evidence="2" type="ORF">MCOR_14243</name>
</gene>
<reference evidence="2 3" key="1">
    <citation type="submission" date="2020-06" db="EMBL/GenBank/DDBJ databases">
        <authorList>
            <person name="Li R."/>
            <person name="Bekaert M."/>
        </authorList>
    </citation>
    <scope>NUCLEOTIDE SEQUENCE [LARGE SCALE GENOMIC DNA]</scope>
    <source>
        <strain evidence="3">wild</strain>
    </source>
</reference>
<dbReference type="GO" id="GO:0007156">
    <property type="term" value="P:homophilic cell adhesion via plasma membrane adhesion molecules"/>
    <property type="evidence" value="ECO:0007669"/>
    <property type="project" value="TreeGrafter"/>
</dbReference>
<organism evidence="2 3">
    <name type="scientific">Mytilus coruscus</name>
    <name type="common">Sea mussel</name>
    <dbReference type="NCBI Taxonomy" id="42192"/>
    <lineage>
        <taxon>Eukaryota</taxon>
        <taxon>Metazoa</taxon>
        <taxon>Spiralia</taxon>
        <taxon>Lophotrochozoa</taxon>
        <taxon>Mollusca</taxon>
        <taxon>Bivalvia</taxon>
        <taxon>Autobranchia</taxon>
        <taxon>Pteriomorphia</taxon>
        <taxon>Mytilida</taxon>
        <taxon>Mytiloidea</taxon>
        <taxon>Mytilidae</taxon>
        <taxon>Mytilinae</taxon>
        <taxon>Mytilus</taxon>
    </lineage>
</organism>
<dbReference type="SMART" id="SM00409">
    <property type="entry name" value="IG"/>
    <property type="match status" value="2"/>
</dbReference>
<protein>
    <submittedName>
        <fullName evidence="2">BOC</fullName>
    </submittedName>
</protein>